<evidence type="ECO:0000313" key="1">
    <source>
        <dbReference type="EMBL" id="KAJ1184607.1"/>
    </source>
</evidence>
<dbReference type="Proteomes" id="UP001066276">
    <property type="component" value="Chromosome 3_1"/>
</dbReference>
<reference evidence="1" key="1">
    <citation type="journal article" date="2022" name="bioRxiv">
        <title>Sequencing and chromosome-scale assembly of the giantPleurodeles waltlgenome.</title>
        <authorList>
            <person name="Brown T."/>
            <person name="Elewa A."/>
            <person name="Iarovenko S."/>
            <person name="Subramanian E."/>
            <person name="Araus A.J."/>
            <person name="Petzold A."/>
            <person name="Susuki M."/>
            <person name="Suzuki K.-i.T."/>
            <person name="Hayashi T."/>
            <person name="Toyoda A."/>
            <person name="Oliveira C."/>
            <person name="Osipova E."/>
            <person name="Leigh N.D."/>
            <person name="Simon A."/>
            <person name="Yun M.H."/>
        </authorList>
    </citation>
    <scope>NUCLEOTIDE SEQUENCE</scope>
    <source>
        <strain evidence="1">20211129_DDA</strain>
        <tissue evidence="1">Liver</tissue>
    </source>
</reference>
<protein>
    <submittedName>
        <fullName evidence="1">Uncharacterized protein</fullName>
    </submittedName>
</protein>
<comment type="caution">
    <text evidence="1">The sequence shown here is derived from an EMBL/GenBank/DDBJ whole genome shotgun (WGS) entry which is preliminary data.</text>
</comment>
<accession>A0AAV7UA84</accession>
<keyword evidence="2" id="KW-1185">Reference proteome</keyword>
<dbReference type="AlphaFoldDB" id="A0AAV7UA84"/>
<evidence type="ECO:0000313" key="2">
    <source>
        <dbReference type="Proteomes" id="UP001066276"/>
    </source>
</evidence>
<sequence length="72" mass="7767">MVCPRRRGNKGELGVARVSHSKPQKYTCVRSCFCRGPHLLSQAHQCIGDQAGKSPADVTPCVRTASARTAQT</sequence>
<organism evidence="1 2">
    <name type="scientific">Pleurodeles waltl</name>
    <name type="common">Iberian ribbed newt</name>
    <dbReference type="NCBI Taxonomy" id="8319"/>
    <lineage>
        <taxon>Eukaryota</taxon>
        <taxon>Metazoa</taxon>
        <taxon>Chordata</taxon>
        <taxon>Craniata</taxon>
        <taxon>Vertebrata</taxon>
        <taxon>Euteleostomi</taxon>
        <taxon>Amphibia</taxon>
        <taxon>Batrachia</taxon>
        <taxon>Caudata</taxon>
        <taxon>Salamandroidea</taxon>
        <taxon>Salamandridae</taxon>
        <taxon>Pleurodelinae</taxon>
        <taxon>Pleurodeles</taxon>
    </lineage>
</organism>
<proteinExistence type="predicted"/>
<gene>
    <name evidence="1" type="ORF">NDU88_001411</name>
</gene>
<name>A0AAV7UA84_PLEWA</name>
<dbReference type="EMBL" id="JANPWB010000005">
    <property type="protein sequence ID" value="KAJ1184607.1"/>
    <property type="molecule type" value="Genomic_DNA"/>
</dbReference>